<dbReference type="RefSeq" id="WP_166123360.1">
    <property type="nucleotide sequence ID" value="NZ_JAPIUX010000022.1"/>
</dbReference>
<keyword evidence="4" id="KW-0804">Transcription</keyword>
<dbReference type="InterPro" id="IPR000847">
    <property type="entry name" value="LysR_HTH_N"/>
</dbReference>
<sequence length="280" mass="30691">MFDWQNLRYFLAVARLGSFTAAARELGADHATVGRRIARLEESIGRKLVVRLPRATSLTEEGKVFAKMAEGMGREAESLLRSLRHPSEGMAGQVTVSILPAFASCVLVPRLPEFRKTCPGIHLVLSATSEVSSLERGEADLSVGFVRSRKQGRIVRKIADIHFAFYGTAAFSGYRPDACPLIGFEDSLGGIPQQSWLDQHAHGRPFVLRSNDVQLQAASARMGIGVALLPCLVGDSMADLHRLPVEQDMPTRPLWMSVCQDVRTAPTVRAVMDCLMNVFS</sequence>
<dbReference type="Gene3D" id="1.10.10.10">
    <property type="entry name" value="Winged helix-like DNA-binding domain superfamily/Winged helix DNA-binding domain"/>
    <property type="match status" value="1"/>
</dbReference>
<feature type="domain" description="HTH lysR-type" evidence="5">
    <location>
        <begin position="2"/>
        <end position="59"/>
    </location>
</feature>
<dbReference type="InterPro" id="IPR036390">
    <property type="entry name" value="WH_DNA-bd_sf"/>
</dbReference>
<reference evidence="6 7" key="1">
    <citation type="submission" date="2022-11" db="EMBL/GenBank/DDBJ databases">
        <title>Genome sequencing of Acetobacter type strain.</title>
        <authorList>
            <person name="Heo J."/>
            <person name="Lee D."/>
            <person name="Han B.-H."/>
            <person name="Hong S.-B."/>
            <person name="Kwon S.-W."/>
        </authorList>
    </citation>
    <scope>NUCLEOTIDE SEQUENCE [LARGE SCALE GENOMIC DNA]</scope>
    <source>
        <strain evidence="6 7">KACC 21251</strain>
    </source>
</reference>
<name>A0ABT3QA22_9PROT</name>
<dbReference type="Pfam" id="PF03466">
    <property type="entry name" value="LysR_substrate"/>
    <property type="match status" value="1"/>
</dbReference>
<dbReference type="PANTHER" id="PTHR30537">
    <property type="entry name" value="HTH-TYPE TRANSCRIPTIONAL REGULATOR"/>
    <property type="match status" value="1"/>
</dbReference>
<dbReference type="Pfam" id="PF00126">
    <property type="entry name" value="HTH_1"/>
    <property type="match status" value="1"/>
</dbReference>
<evidence type="ECO:0000259" key="5">
    <source>
        <dbReference type="PROSITE" id="PS50931"/>
    </source>
</evidence>
<gene>
    <name evidence="6" type="ORF">OQ252_11990</name>
</gene>
<dbReference type="Proteomes" id="UP001526446">
    <property type="component" value="Unassembled WGS sequence"/>
</dbReference>
<evidence type="ECO:0000256" key="1">
    <source>
        <dbReference type="ARBA" id="ARBA00009437"/>
    </source>
</evidence>
<dbReference type="SUPFAM" id="SSF46785">
    <property type="entry name" value="Winged helix' DNA-binding domain"/>
    <property type="match status" value="1"/>
</dbReference>
<protein>
    <submittedName>
        <fullName evidence="6">LysR family transcriptional regulator</fullName>
    </submittedName>
</protein>
<comment type="similarity">
    <text evidence="1">Belongs to the LysR transcriptional regulatory family.</text>
</comment>
<evidence type="ECO:0000313" key="7">
    <source>
        <dbReference type="Proteomes" id="UP001526446"/>
    </source>
</evidence>
<evidence type="ECO:0000256" key="2">
    <source>
        <dbReference type="ARBA" id="ARBA00023015"/>
    </source>
</evidence>
<organism evidence="6 7">
    <name type="scientific">Acetobacter farinalis</name>
    <dbReference type="NCBI Taxonomy" id="1260984"/>
    <lineage>
        <taxon>Bacteria</taxon>
        <taxon>Pseudomonadati</taxon>
        <taxon>Pseudomonadota</taxon>
        <taxon>Alphaproteobacteria</taxon>
        <taxon>Acetobacterales</taxon>
        <taxon>Acetobacteraceae</taxon>
        <taxon>Acetobacter</taxon>
    </lineage>
</organism>
<keyword evidence="3" id="KW-0238">DNA-binding</keyword>
<dbReference type="InterPro" id="IPR036388">
    <property type="entry name" value="WH-like_DNA-bd_sf"/>
</dbReference>
<dbReference type="Gene3D" id="3.40.190.290">
    <property type="match status" value="1"/>
</dbReference>
<dbReference type="EMBL" id="JAPIUX010000022">
    <property type="protein sequence ID" value="MCX2562110.1"/>
    <property type="molecule type" value="Genomic_DNA"/>
</dbReference>
<dbReference type="SUPFAM" id="SSF53850">
    <property type="entry name" value="Periplasmic binding protein-like II"/>
    <property type="match status" value="1"/>
</dbReference>
<dbReference type="InterPro" id="IPR058163">
    <property type="entry name" value="LysR-type_TF_proteobact-type"/>
</dbReference>
<evidence type="ECO:0000256" key="4">
    <source>
        <dbReference type="ARBA" id="ARBA00023163"/>
    </source>
</evidence>
<evidence type="ECO:0000313" key="6">
    <source>
        <dbReference type="EMBL" id="MCX2562110.1"/>
    </source>
</evidence>
<comment type="caution">
    <text evidence="6">The sequence shown here is derived from an EMBL/GenBank/DDBJ whole genome shotgun (WGS) entry which is preliminary data.</text>
</comment>
<accession>A0ABT3QA22</accession>
<keyword evidence="7" id="KW-1185">Reference proteome</keyword>
<evidence type="ECO:0000256" key="3">
    <source>
        <dbReference type="ARBA" id="ARBA00023125"/>
    </source>
</evidence>
<dbReference type="InterPro" id="IPR005119">
    <property type="entry name" value="LysR_subst-bd"/>
</dbReference>
<dbReference type="PANTHER" id="PTHR30537:SF3">
    <property type="entry name" value="TRANSCRIPTIONAL REGULATORY PROTEIN"/>
    <property type="match status" value="1"/>
</dbReference>
<keyword evidence="2" id="KW-0805">Transcription regulation</keyword>
<dbReference type="PROSITE" id="PS50931">
    <property type="entry name" value="HTH_LYSR"/>
    <property type="match status" value="1"/>
</dbReference>
<proteinExistence type="inferred from homology"/>